<dbReference type="GO" id="GO:0007188">
    <property type="term" value="P:adenylate cyclase-modulating G protein-coupled receptor signaling pathway"/>
    <property type="evidence" value="ECO:0007669"/>
    <property type="project" value="TreeGrafter"/>
</dbReference>
<keyword evidence="4" id="KW-0807">Transducer</keyword>
<evidence type="ECO:0000256" key="6">
    <source>
        <dbReference type="PIRSR" id="PIRSR601019-2"/>
    </source>
</evidence>
<name>A0A8H2XC91_9AGAM</name>
<keyword evidence="2 5" id="KW-0547">Nucleotide-binding</keyword>
<reference evidence="8" key="1">
    <citation type="submission" date="2021-01" db="EMBL/GenBank/DDBJ databases">
        <authorList>
            <person name="Kaushik A."/>
        </authorList>
    </citation>
    <scope>NUCLEOTIDE SEQUENCE</scope>
    <source>
        <strain evidence="8">AG1-1C</strain>
    </source>
</reference>
<evidence type="ECO:0000256" key="1">
    <source>
        <dbReference type="ARBA" id="ARBA00022723"/>
    </source>
</evidence>
<dbReference type="InterPro" id="IPR001019">
    <property type="entry name" value="Gprotein_alpha_su"/>
</dbReference>
<dbReference type="InterPro" id="IPR027417">
    <property type="entry name" value="P-loop_NTPase"/>
</dbReference>
<dbReference type="SUPFAM" id="SSF47895">
    <property type="entry name" value="Transducin (alpha subunit), insertion domain"/>
    <property type="match status" value="1"/>
</dbReference>
<evidence type="ECO:0000256" key="7">
    <source>
        <dbReference type="SAM" id="MobiDB-lite"/>
    </source>
</evidence>
<dbReference type="GO" id="GO:0031683">
    <property type="term" value="F:G-protein beta/gamma-subunit complex binding"/>
    <property type="evidence" value="ECO:0007669"/>
    <property type="project" value="InterPro"/>
</dbReference>
<dbReference type="Pfam" id="PF00503">
    <property type="entry name" value="G-alpha"/>
    <property type="match status" value="1"/>
</dbReference>
<dbReference type="SMART" id="SM00275">
    <property type="entry name" value="G_alpha"/>
    <property type="match status" value="1"/>
</dbReference>
<dbReference type="GO" id="GO:0046872">
    <property type="term" value="F:metal ion binding"/>
    <property type="evidence" value="ECO:0007669"/>
    <property type="project" value="UniProtKB-KW"/>
</dbReference>
<dbReference type="AlphaFoldDB" id="A0A8H2XC91"/>
<proteinExistence type="predicted"/>
<dbReference type="PRINTS" id="PR00318">
    <property type="entry name" value="GPROTEINA"/>
</dbReference>
<dbReference type="SUPFAM" id="SSF52540">
    <property type="entry name" value="P-loop containing nucleoside triphosphate hydrolases"/>
    <property type="match status" value="1"/>
</dbReference>
<organism evidence="8 9">
    <name type="scientific">Rhizoctonia solani</name>
    <dbReference type="NCBI Taxonomy" id="456999"/>
    <lineage>
        <taxon>Eukaryota</taxon>
        <taxon>Fungi</taxon>
        <taxon>Dikarya</taxon>
        <taxon>Basidiomycota</taxon>
        <taxon>Agaricomycotina</taxon>
        <taxon>Agaricomycetes</taxon>
        <taxon>Cantharellales</taxon>
        <taxon>Ceratobasidiaceae</taxon>
        <taxon>Rhizoctonia</taxon>
    </lineage>
</organism>
<dbReference type="GO" id="GO:0005737">
    <property type="term" value="C:cytoplasm"/>
    <property type="evidence" value="ECO:0007669"/>
    <property type="project" value="TreeGrafter"/>
</dbReference>
<evidence type="ECO:0000256" key="5">
    <source>
        <dbReference type="PIRSR" id="PIRSR601019-1"/>
    </source>
</evidence>
<dbReference type="EMBL" id="CAJMWS010000321">
    <property type="protein sequence ID" value="CAE6421156.1"/>
    <property type="molecule type" value="Genomic_DNA"/>
</dbReference>
<dbReference type="GO" id="GO:0005834">
    <property type="term" value="C:heterotrimeric G-protein complex"/>
    <property type="evidence" value="ECO:0007669"/>
    <property type="project" value="TreeGrafter"/>
</dbReference>
<dbReference type="GO" id="GO:0001664">
    <property type="term" value="F:G protein-coupled receptor binding"/>
    <property type="evidence" value="ECO:0007669"/>
    <property type="project" value="TreeGrafter"/>
</dbReference>
<dbReference type="Proteomes" id="UP000663846">
    <property type="component" value="Unassembled WGS sequence"/>
</dbReference>
<feature type="region of interest" description="Disordered" evidence="7">
    <location>
        <begin position="190"/>
        <end position="222"/>
    </location>
</feature>
<dbReference type="InterPro" id="IPR011025">
    <property type="entry name" value="GproteinA_insert"/>
</dbReference>
<feature type="compositionally biased region" description="Basic and acidic residues" evidence="7">
    <location>
        <begin position="210"/>
        <end position="220"/>
    </location>
</feature>
<dbReference type="GO" id="GO:0005525">
    <property type="term" value="F:GTP binding"/>
    <property type="evidence" value="ECO:0007669"/>
    <property type="project" value="UniProtKB-KW"/>
</dbReference>
<comment type="caution">
    <text evidence="8">The sequence shown here is derived from an EMBL/GenBank/DDBJ whole genome shotgun (WGS) entry which is preliminary data.</text>
</comment>
<feature type="binding site" evidence="5">
    <location>
        <begin position="423"/>
        <end position="426"/>
    </location>
    <ligand>
        <name>GTP</name>
        <dbReference type="ChEBI" id="CHEBI:37565"/>
    </ligand>
</feature>
<evidence type="ECO:0000256" key="2">
    <source>
        <dbReference type="ARBA" id="ARBA00022741"/>
    </source>
</evidence>
<dbReference type="PROSITE" id="PS51882">
    <property type="entry name" value="G_ALPHA"/>
    <property type="match status" value="1"/>
</dbReference>
<evidence type="ECO:0000313" key="8">
    <source>
        <dbReference type="EMBL" id="CAE6421156.1"/>
    </source>
</evidence>
<dbReference type="FunFam" id="3.40.50.300:FF:000692">
    <property type="entry name" value="Guanine nucleotide-binding protein subunit alpha"/>
    <property type="match status" value="1"/>
</dbReference>
<keyword evidence="1 6" id="KW-0479">Metal-binding</keyword>
<dbReference type="PANTHER" id="PTHR10218:SF360">
    <property type="entry name" value="GUANINE NUCLEOTIDE-BINDING PROTEIN SUBUNIT ALPHA HOMOLOG"/>
    <property type="match status" value="1"/>
</dbReference>
<feature type="binding site" evidence="6">
    <location>
        <position position="333"/>
    </location>
    <ligand>
        <name>Mg(2+)</name>
        <dbReference type="ChEBI" id="CHEBI:18420"/>
    </ligand>
</feature>
<feature type="binding site" evidence="5">
    <location>
        <begin position="327"/>
        <end position="333"/>
    </location>
    <ligand>
        <name>GTP</name>
        <dbReference type="ChEBI" id="CHEBI:37565"/>
    </ligand>
</feature>
<keyword evidence="3 5" id="KW-0342">GTP-binding</keyword>
<accession>A0A8H2XC91</accession>
<protein>
    <submittedName>
        <fullName evidence="8">Uncharacterized protein</fullName>
    </submittedName>
</protein>
<keyword evidence="6" id="KW-0460">Magnesium</keyword>
<evidence type="ECO:0000313" key="9">
    <source>
        <dbReference type="Proteomes" id="UP000663846"/>
    </source>
</evidence>
<gene>
    <name evidence="8" type="ORF">RDB_LOCUS87034</name>
</gene>
<evidence type="ECO:0000256" key="3">
    <source>
        <dbReference type="ARBA" id="ARBA00023134"/>
    </source>
</evidence>
<evidence type="ECO:0000256" key="4">
    <source>
        <dbReference type="ARBA" id="ARBA00023224"/>
    </source>
</evidence>
<dbReference type="GO" id="GO:0003924">
    <property type="term" value="F:GTPase activity"/>
    <property type="evidence" value="ECO:0007669"/>
    <property type="project" value="InterPro"/>
</dbReference>
<sequence length="513" mass="58295">MPSQRTTPSPTFSKRRIPLINLWPTKASPSEELSEPVWDVSDVEAKKRSDTIDQALKTERAAKAAARRKQRKVLVLGQRYGQAGFHLNHIDEHVGNSESGKSTLVKQFRLMQSPEAFAIERESWKSIIYLNIVRSILKLIDAVAPNFNLNPNPSDHDSQSFARLRLRLTPLRSVEKSIIESLSSPKEIARARTYDTYSSMPPRSNGNGRGSERGSPRPEMDTEYDDVFVHPESPWQRLLQKCMRTTNAIRTSTSLGAEHDGIALNTDDPAVTLEACAADMKLLWSSAVVHQYLKQTGFFIEDMSGFFLNDIERITSSGYIPTDDDILRSRVKTIGPTETILPNLEQGLEWRMYDVGGARRQRAKWAPFFDDMDLLIVIVPVSAFDQYLAEDHSVNRLQDSFEMWNELCKTTALHHIPVLLFLNKTDLLEKKLRAGIRLSDYLVNYGDRSNESEKVLRYLTKSFIGLRKGSKAPKSTPCYIHKTSVVDRRTTQTVIAHVRDQIVLGHMKDSYFV</sequence>
<dbReference type="PANTHER" id="PTHR10218">
    <property type="entry name" value="GTP-BINDING PROTEIN ALPHA SUBUNIT"/>
    <property type="match status" value="1"/>
</dbReference>
<dbReference type="Gene3D" id="3.40.50.300">
    <property type="entry name" value="P-loop containing nucleotide triphosphate hydrolases"/>
    <property type="match status" value="2"/>
</dbReference>